<dbReference type="EMBL" id="PYUC01000009">
    <property type="protein sequence ID" value="PTB19237.1"/>
    <property type="molecule type" value="Genomic_DNA"/>
</dbReference>
<dbReference type="RefSeq" id="WP_107152362.1">
    <property type="nucleotide sequence ID" value="NZ_PYUC01000009.1"/>
</dbReference>
<evidence type="ECO:0000313" key="6">
    <source>
        <dbReference type="Proteomes" id="UP000240638"/>
    </source>
</evidence>
<dbReference type="SUPFAM" id="SSF46785">
    <property type="entry name" value="Winged helix' DNA-binding domain"/>
    <property type="match status" value="1"/>
</dbReference>
<keyword evidence="3" id="KW-0804">Transcription</keyword>
<dbReference type="SMART" id="SM00895">
    <property type="entry name" value="FCD"/>
    <property type="match status" value="1"/>
</dbReference>
<dbReference type="Gene3D" id="1.20.120.530">
    <property type="entry name" value="GntR ligand-binding domain-like"/>
    <property type="match status" value="1"/>
</dbReference>
<keyword evidence="1" id="KW-0805">Transcription regulation</keyword>
<dbReference type="AlphaFoldDB" id="A0A2T3XRZ0"/>
<evidence type="ECO:0000259" key="4">
    <source>
        <dbReference type="PROSITE" id="PS50949"/>
    </source>
</evidence>
<dbReference type="SUPFAM" id="SSF48008">
    <property type="entry name" value="GntR ligand-binding domain-like"/>
    <property type="match status" value="1"/>
</dbReference>
<dbReference type="CDD" id="cd07377">
    <property type="entry name" value="WHTH_GntR"/>
    <property type="match status" value="1"/>
</dbReference>
<dbReference type="PANTHER" id="PTHR43537:SF5">
    <property type="entry name" value="UXU OPERON TRANSCRIPTIONAL REGULATOR"/>
    <property type="match status" value="1"/>
</dbReference>
<comment type="caution">
    <text evidence="5">The sequence shown here is derived from an EMBL/GenBank/DDBJ whole genome shotgun (WGS) entry which is preliminary data.</text>
</comment>
<dbReference type="GO" id="GO:0003700">
    <property type="term" value="F:DNA-binding transcription factor activity"/>
    <property type="evidence" value="ECO:0007669"/>
    <property type="project" value="InterPro"/>
</dbReference>
<dbReference type="InterPro" id="IPR036390">
    <property type="entry name" value="WH_DNA-bd_sf"/>
</dbReference>
<feature type="domain" description="HTH gntR-type" evidence="4">
    <location>
        <begin position="8"/>
        <end position="77"/>
    </location>
</feature>
<dbReference type="InterPro" id="IPR008920">
    <property type="entry name" value="TF_FadR/GntR_C"/>
</dbReference>
<protein>
    <submittedName>
        <fullName evidence="5">GntR family transcriptional regulator</fullName>
    </submittedName>
</protein>
<dbReference type="InterPro" id="IPR000524">
    <property type="entry name" value="Tscrpt_reg_HTH_GntR"/>
</dbReference>
<dbReference type="Gene3D" id="1.10.10.10">
    <property type="entry name" value="Winged helix-like DNA-binding domain superfamily/Winged helix DNA-binding domain"/>
    <property type="match status" value="1"/>
</dbReference>
<keyword evidence="2" id="KW-0238">DNA-binding</keyword>
<evidence type="ECO:0000256" key="1">
    <source>
        <dbReference type="ARBA" id="ARBA00023015"/>
    </source>
</evidence>
<dbReference type="PROSITE" id="PS50949">
    <property type="entry name" value="HTH_GNTR"/>
    <property type="match status" value="1"/>
</dbReference>
<dbReference type="Pfam" id="PF00392">
    <property type="entry name" value="GntR"/>
    <property type="match status" value="1"/>
</dbReference>
<dbReference type="GO" id="GO:0003677">
    <property type="term" value="F:DNA binding"/>
    <property type="evidence" value="ECO:0007669"/>
    <property type="project" value="UniProtKB-KW"/>
</dbReference>
<dbReference type="NCBIfam" id="NF003011">
    <property type="entry name" value="PRK03837.1"/>
    <property type="match status" value="1"/>
</dbReference>
<gene>
    <name evidence="5" type="ORF">C9I57_19675</name>
</gene>
<sequence length="235" mass="26446">MPEIIPRRKLYQEVLDRLMERIRHGEIPPGAHLPSERELMEMYGVGRPAIREALQTLERSGIVEIVHGERARVVVPTADGLIAQIASGAMHLLRTQPDMLEHLKSARLFLEAGTARMAAERATKEDAARLRLRVEQQRASMVNLEEFLERDMAFHREIAQITGNPIFPAIVESIFRWASDYYRPMVRAPGAEALTLAEHERITEAIAAGDGDAAAQAMHAHLSRANDLYRTLMKS</sequence>
<dbReference type="SMART" id="SM00345">
    <property type="entry name" value="HTH_GNTR"/>
    <property type="match status" value="1"/>
</dbReference>
<evidence type="ECO:0000256" key="2">
    <source>
        <dbReference type="ARBA" id="ARBA00023125"/>
    </source>
</evidence>
<dbReference type="PANTHER" id="PTHR43537">
    <property type="entry name" value="TRANSCRIPTIONAL REGULATOR, GNTR FAMILY"/>
    <property type="match status" value="1"/>
</dbReference>
<proteinExistence type="predicted"/>
<evidence type="ECO:0000313" key="5">
    <source>
        <dbReference type="EMBL" id="PTB19237.1"/>
    </source>
</evidence>
<dbReference type="Proteomes" id="UP000240638">
    <property type="component" value="Unassembled WGS sequence"/>
</dbReference>
<evidence type="ECO:0000256" key="3">
    <source>
        <dbReference type="ARBA" id="ARBA00023163"/>
    </source>
</evidence>
<dbReference type="InterPro" id="IPR036388">
    <property type="entry name" value="WH-like_DNA-bd_sf"/>
</dbReference>
<name>A0A2T3XRZ0_9BURK</name>
<organism evidence="5 6">
    <name type="scientific">Trinickia symbiotica</name>
    <dbReference type="NCBI Taxonomy" id="863227"/>
    <lineage>
        <taxon>Bacteria</taxon>
        <taxon>Pseudomonadati</taxon>
        <taxon>Pseudomonadota</taxon>
        <taxon>Betaproteobacteria</taxon>
        <taxon>Burkholderiales</taxon>
        <taxon>Burkholderiaceae</taxon>
        <taxon>Trinickia</taxon>
    </lineage>
</organism>
<dbReference type="Pfam" id="PF07729">
    <property type="entry name" value="FCD"/>
    <property type="match status" value="1"/>
</dbReference>
<accession>A0A2T3XRZ0</accession>
<dbReference type="PRINTS" id="PR00035">
    <property type="entry name" value="HTHGNTR"/>
</dbReference>
<dbReference type="InterPro" id="IPR011711">
    <property type="entry name" value="GntR_C"/>
</dbReference>
<reference evidence="5 6" key="1">
    <citation type="submission" date="2018-03" db="EMBL/GenBank/DDBJ databases">
        <title>Whole genome analyses suggest that Burkholderia sensu lato contains two further novel genera in the rhizoxinica-symbiotica group Mycetohabitans gen. nov., and Trinickia gen. nov.: implications for the evolution of diazotrophy and nodulation in the Burkholderiaceae.</title>
        <authorList>
            <person name="Estrada De Los Santos P."/>
            <person name="Palmer M."/>
            <person name="Chavez-Ramirez B."/>
            <person name="Steenkamp E.T."/>
            <person name="Hirsch A.M."/>
            <person name="Manyaka P."/>
            <person name="Maluk M."/>
            <person name="Lafos M."/>
            <person name="Crook M."/>
            <person name="Gross E."/>
            <person name="Simon M.F."/>
            <person name="Bueno Dos Reis Junior F."/>
            <person name="Poole P.S."/>
            <person name="Venter S.N."/>
            <person name="James E.K."/>
        </authorList>
    </citation>
    <scope>NUCLEOTIDE SEQUENCE [LARGE SCALE GENOMIC DNA]</scope>
    <source>
        <strain evidence="5 6">JPY-366</strain>
    </source>
</reference>